<proteinExistence type="predicted"/>
<sequence>MPRLSFTQNLRRHVTCPEMQVAGSTVKDALEHAFADSPRLRSYILDDQGGLHTHVAIMVNGEAIVDRTTLAHPLSEQDEVYVMQALSGG</sequence>
<dbReference type="InterPro" id="IPR052045">
    <property type="entry name" value="Sulfur_Carrier/Prot_Modifier"/>
</dbReference>
<dbReference type="CDD" id="cd17040">
    <property type="entry name" value="Ubl_MoaD_like"/>
    <property type="match status" value="1"/>
</dbReference>
<dbReference type="EMBL" id="JAENIL010000033">
    <property type="protein sequence ID" value="MBK1878664.1"/>
    <property type="molecule type" value="Genomic_DNA"/>
</dbReference>
<keyword evidence="2" id="KW-1185">Reference proteome</keyword>
<dbReference type="SUPFAM" id="SSF54285">
    <property type="entry name" value="MoaD/ThiS"/>
    <property type="match status" value="1"/>
</dbReference>
<dbReference type="Proteomes" id="UP000617628">
    <property type="component" value="Unassembled WGS sequence"/>
</dbReference>
<reference evidence="1" key="1">
    <citation type="submission" date="2021-01" db="EMBL/GenBank/DDBJ databases">
        <title>Modified the classification status of verrucomicrobia.</title>
        <authorList>
            <person name="Feng X."/>
        </authorList>
    </citation>
    <scope>NUCLEOTIDE SEQUENCE</scope>
    <source>
        <strain evidence="1">KCTC 13126</strain>
    </source>
</reference>
<protein>
    <submittedName>
        <fullName evidence="1">MoaD/ThiS family protein</fullName>
    </submittedName>
</protein>
<dbReference type="Pfam" id="PF02597">
    <property type="entry name" value="ThiS"/>
    <property type="match status" value="1"/>
</dbReference>
<dbReference type="AlphaFoldDB" id="A0A934S3C7"/>
<accession>A0A934S3C7</accession>
<dbReference type="RefSeq" id="WP_200356876.1">
    <property type="nucleotide sequence ID" value="NZ_JAENIL010000033.1"/>
</dbReference>
<name>A0A934S3C7_9BACT</name>
<dbReference type="Gene3D" id="3.10.20.30">
    <property type="match status" value="1"/>
</dbReference>
<organism evidence="1 2">
    <name type="scientific">Pelagicoccus mobilis</name>
    <dbReference type="NCBI Taxonomy" id="415221"/>
    <lineage>
        <taxon>Bacteria</taxon>
        <taxon>Pseudomonadati</taxon>
        <taxon>Verrucomicrobiota</taxon>
        <taxon>Opitutia</taxon>
        <taxon>Puniceicoccales</taxon>
        <taxon>Pelagicoccaceae</taxon>
        <taxon>Pelagicoccus</taxon>
    </lineage>
</organism>
<dbReference type="InterPro" id="IPR016155">
    <property type="entry name" value="Mopterin_synth/thiamin_S_b"/>
</dbReference>
<gene>
    <name evidence="1" type="ORF">JIN87_17420</name>
</gene>
<dbReference type="InterPro" id="IPR003749">
    <property type="entry name" value="ThiS/MoaD-like"/>
</dbReference>
<dbReference type="PANTHER" id="PTHR38031">
    <property type="entry name" value="SULFUR CARRIER PROTEIN SLR0821-RELATED"/>
    <property type="match status" value="1"/>
</dbReference>
<evidence type="ECO:0000313" key="2">
    <source>
        <dbReference type="Proteomes" id="UP000617628"/>
    </source>
</evidence>
<dbReference type="PANTHER" id="PTHR38031:SF1">
    <property type="entry name" value="SULFUR CARRIER PROTEIN CYSO"/>
    <property type="match status" value="1"/>
</dbReference>
<evidence type="ECO:0000313" key="1">
    <source>
        <dbReference type="EMBL" id="MBK1878664.1"/>
    </source>
</evidence>
<comment type="caution">
    <text evidence="1">The sequence shown here is derived from an EMBL/GenBank/DDBJ whole genome shotgun (WGS) entry which is preliminary data.</text>
</comment>
<dbReference type="InterPro" id="IPR012675">
    <property type="entry name" value="Beta-grasp_dom_sf"/>
</dbReference>